<evidence type="ECO:0000256" key="1">
    <source>
        <dbReference type="ARBA" id="ARBA00006441"/>
    </source>
</evidence>
<protein>
    <submittedName>
        <fullName evidence="6">Protein CLEC16A</fullName>
    </submittedName>
</protein>
<dbReference type="Proteomes" id="UP001474421">
    <property type="component" value="Unassembled WGS sequence"/>
</dbReference>
<dbReference type="PANTHER" id="PTHR21481">
    <property type="entry name" value="PROTEIN CLEC16A"/>
    <property type="match status" value="1"/>
</dbReference>
<feature type="compositionally biased region" description="Basic residues" evidence="3">
    <location>
        <begin position="355"/>
        <end position="364"/>
    </location>
</feature>
<evidence type="ECO:0000256" key="3">
    <source>
        <dbReference type="SAM" id="MobiDB-lite"/>
    </source>
</evidence>
<feature type="compositionally biased region" description="Acidic residues" evidence="3">
    <location>
        <begin position="370"/>
        <end position="383"/>
    </location>
</feature>
<feature type="region of interest" description="Disordered" evidence="3">
    <location>
        <begin position="1"/>
        <end position="91"/>
    </location>
</feature>
<dbReference type="GO" id="GO:1901096">
    <property type="term" value="P:regulation of autophagosome maturation"/>
    <property type="evidence" value="ECO:0007669"/>
    <property type="project" value="TreeGrafter"/>
</dbReference>
<feature type="domain" description="CLEC16A/TT9 C-terminal" evidence="5">
    <location>
        <begin position="437"/>
        <end position="476"/>
    </location>
</feature>
<sequence>MPPRPLCSGGAPSRPAGPPRPSPAAGPAPSAPGGGPRGPCGVETGRRAEPLGGSRPRPARLLWPPLPGRPFRVGWPPPEHAGPDGEAASEAGLATWAASGWVDYNSQHSLGGGGNPGKKKPLRNGGALKRPARRPPSRRRPGGLRLDARGAAGLWAWGAGLSPSVAGKVSRRCPSPPPSPALRVQLKRERPKGAAGGAAGGAPEEEAFPGGPDASPQCLHSGCRTGSCERASVGYFFLEKNMFVFFLNILRQKSGRYVCVQLLQTLNILFENISHETSLYYLLSNNYVNSIIVHKFDFSDEEIMAYYISFLKTLSLKLNNHTVHFFYNEVKTGIRCFIKPSETLERSLEINKQKGRKRLQKRPNYKNVGEDEEEERGPEDTPEGTESPSKGLRPSGESEDGKIRLATLELGCLLLKQLVFTKYGSIIKDVHLACLEAIRVFFMLRSLSLHLQDEPETQLPLTREEDLIKTDDVLDLSFAVAQCLDQHHPSSSSPSPSSSRSTGCCDSAVASSTSTPSVAQSPSEKVSEGGGDLMGSDKATGGTGKWIRSREPGDTGRSSCHNLRSCLERGSPWGGSPAKTLPFSCVPPPPPSILCTADEMLPSFSSVAVLRARLTW</sequence>
<feature type="domain" description="CLEC16A/TT9 C-terminal" evidence="5">
    <location>
        <begin position="399"/>
        <end position="436"/>
    </location>
</feature>
<dbReference type="Pfam" id="PF19439">
    <property type="entry name" value="CLEC16A_C"/>
    <property type="match status" value="2"/>
</dbReference>
<dbReference type="GO" id="GO:0005794">
    <property type="term" value="C:Golgi apparatus"/>
    <property type="evidence" value="ECO:0007669"/>
    <property type="project" value="TreeGrafter"/>
</dbReference>
<feature type="compositionally biased region" description="Low complexity" evidence="3">
    <location>
        <begin position="489"/>
        <end position="523"/>
    </location>
</feature>
<dbReference type="GO" id="GO:0005770">
    <property type="term" value="C:late endosome"/>
    <property type="evidence" value="ECO:0007669"/>
    <property type="project" value="TreeGrafter"/>
</dbReference>
<dbReference type="GO" id="GO:0006914">
    <property type="term" value="P:autophagy"/>
    <property type="evidence" value="ECO:0007669"/>
    <property type="project" value="UniProtKB-KW"/>
</dbReference>
<dbReference type="AlphaFoldDB" id="A0AAW1AU43"/>
<name>A0AAW1AU43_CROAD</name>
<comment type="similarity">
    <text evidence="1">Belongs to the CLEC16A/gop-1 family.</text>
</comment>
<feature type="region of interest" description="Disordered" evidence="3">
    <location>
        <begin position="104"/>
        <end position="145"/>
    </location>
</feature>
<evidence type="ECO:0000259" key="5">
    <source>
        <dbReference type="Pfam" id="PF19439"/>
    </source>
</evidence>
<feature type="region of interest" description="Disordered" evidence="3">
    <location>
        <begin position="487"/>
        <end position="559"/>
    </location>
</feature>
<keyword evidence="7" id="KW-1185">Reference proteome</keyword>
<comment type="caution">
    <text evidence="6">The sequence shown here is derived from an EMBL/GenBank/DDBJ whole genome shotgun (WGS) entry which is preliminary data.</text>
</comment>
<evidence type="ECO:0000313" key="6">
    <source>
        <dbReference type="EMBL" id="KAK9393006.1"/>
    </source>
</evidence>
<dbReference type="Pfam" id="PF09758">
    <property type="entry name" value="FPL"/>
    <property type="match status" value="1"/>
</dbReference>
<evidence type="ECO:0000259" key="4">
    <source>
        <dbReference type="Pfam" id="PF09758"/>
    </source>
</evidence>
<proteinExistence type="inferred from homology"/>
<gene>
    <name evidence="6" type="ORF">NXF25_016268</name>
</gene>
<dbReference type="PANTHER" id="PTHR21481:SF0">
    <property type="entry name" value="PROTEIN CLEC16A"/>
    <property type="match status" value="1"/>
</dbReference>
<keyword evidence="2" id="KW-0072">Autophagy</keyword>
<dbReference type="GO" id="GO:0007034">
    <property type="term" value="P:vacuolar transport"/>
    <property type="evidence" value="ECO:0007669"/>
    <property type="project" value="TreeGrafter"/>
</dbReference>
<evidence type="ECO:0000256" key="2">
    <source>
        <dbReference type="ARBA" id="ARBA00023006"/>
    </source>
</evidence>
<dbReference type="InterPro" id="IPR019155">
    <property type="entry name" value="CLEC16A/TT9_N"/>
</dbReference>
<feature type="domain" description="FPL" evidence="4">
    <location>
        <begin position="236"/>
        <end position="332"/>
    </location>
</feature>
<evidence type="ECO:0000313" key="7">
    <source>
        <dbReference type="Proteomes" id="UP001474421"/>
    </source>
</evidence>
<dbReference type="GO" id="GO:0016197">
    <property type="term" value="P:endosomal transport"/>
    <property type="evidence" value="ECO:0007669"/>
    <property type="project" value="TreeGrafter"/>
</dbReference>
<dbReference type="InterPro" id="IPR039272">
    <property type="entry name" value="CLEC16A/TT9"/>
</dbReference>
<dbReference type="EMBL" id="JAOTOJ010000014">
    <property type="protein sequence ID" value="KAK9393006.1"/>
    <property type="molecule type" value="Genomic_DNA"/>
</dbReference>
<feature type="region of interest" description="Disordered" evidence="3">
    <location>
        <begin position="166"/>
        <end position="213"/>
    </location>
</feature>
<accession>A0AAW1AU43</accession>
<feature type="compositionally biased region" description="Basic residues" evidence="3">
    <location>
        <begin position="130"/>
        <end position="142"/>
    </location>
</feature>
<reference evidence="6 7" key="1">
    <citation type="journal article" date="2024" name="Proc. Natl. Acad. Sci. U.S.A.">
        <title>The genetic regulatory architecture and epigenomic basis for age-related changes in rattlesnake venom.</title>
        <authorList>
            <person name="Hogan M.P."/>
            <person name="Holding M.L."/>
            <person name="Nystrom G.S."/>
            <person name="Colston T.J."/>
            <person name="Bartlett D.A."/>
            <person name="Mason A.J."/>
            <person name="Ellsworth S.A."/>
            <person name="Rautsaw R.M."/>
            <person name="Lawrence K.C."/>
            <person name="Strickland J.L."/>
            <person name="He B."/>
            <person name="Fraser P."/>
            <person name="Margres M.J."/>
            <person name="Gilbert D.M."/>
            <person name="Gibbs H.L."/>
            <person name="Parkinson C.L."/>
            <person name="Rokyta D.R."/>
        </authorList>
    </citation>
    <scope>NUCLEOTIDE SEQUENCE [LARGE SCALE GENOMIC DNA]</scope>
    <source>
        <strain evidence="6">DRR0105</strain>
    </source>
</reference>
<dbReference type="InterPro" id="IPR045820">
    <property type="entry name" value="CLEC16A/TT9_C"/>
</dbReference>
<feature type="compositionally biased region" description="Pro residues" evidence="3">
    <location>
        <begin position="15"/>
        <end position="30"/>
    </location>
</feature>
<feature type="region of interest" description="Disordered" evidence="3">
    <location>
        <begin position="355"/>
        <end position="398"/>
    </location>
</feature>
<organism evidence="6 7">
    <name type="scientific">Crotalus adamanteus</name>
    <name type="common">Eastern diamondback rattlesnake</name>
    <dbReference type="NCBI Taxonomy" id="8729"/>
    <lineage>
        <taxon>Eukaryota</taxon>
        <taxon>Metazoa</taxon>
        <taxon>Chordata</taxon>
        <taxon>Craniata</taxon>
        <taxon>Vertebrata</taxon>
        <taxon>Euteleostomi</taxon>
        <taxon>Lepidosauria</taxon>
        <taxon>Squamata</taxon>
        <taxon>Bifurcata</taxon>
        <taxon>Unidentata</taxon>
        <taxon>Episquamata</taxon>
        <taxon>Toxicofera</taxon>
        <taxon>Serpentes</taxon>
        <taxon>Colubroidea</taxon>
        <taxon>Viperidae</taxon>
        <taxon>Crotalinae</taxon>
        <taxon>Crotalus</taxon>
    </lineage>
</organism>